<evidence type="ECO:0000313" key="1">
    <source>
        <dbReference type="EMBL" id="GAA4632526.1"/>
    </source>
</evidence>
<protein>
    <submittedName>
        <fullName evidence="1">Uncharacterized protein</fullName>
    </submittedName>
</protein>
<organism evidence="1 2">
    <name type="scientific">Actinoallomurus vinaceus</name>
    <dbReference type="NCBI Taxonomy" id="1080074"/>
    <lineage>
        <taxon>Bacteria</taxon>
        <taxon>Bacillati</taxon>
        <taxon>Actinomycetota</taxon>
        <taxon>Actinomycetes</taxon>
        <taxon>Streptosporangiales</taxon>
        <taxon>Thermomonosporaceae</taxon>
        <taxon>Actinoallomurus</taxon>
    </lineage>
</organism>
<dbReference type="Proteomes" id="UP001501442">
    <property type="component" value="Unassembled WGS sequence"/>
</dbReference>
<gene>
    <name evidence="1" type="ORF">GCM10023196_066270</name>
</gene>
<keyword evidence="2" id="KW-1185">Reference proteome</keyword>
<sequence>MTMTATEDPVARRVRESIAAFYDAIDRFGLSAVTPACELIQLDRLVRRYPQAASKSLELYRPEQSQEQEDP</sequence>
<evidence type="ECO:0000313" key="2">
    <source>
        <dbReference type="Proteomes" id="UP001501442"/>
    </source>
</evidence>
<comment type="caution">
    <text evidence="1">The sequence shown here is derived from an EMBL/GenBank/DDBJ whole genome shotgun (WGS) entry which is preliminary data.</text>
</comment>
<dbReference type="EMBL" id="BAABHK010000011">
    <property type="protein sequence ID" value="GAA4632526.1"/>
    <property type="molecule type" value="Genomic_DNA"/>
</dbReference>
<dbReference type="RefSeq" id="WP_345435525.1">
    <property type="nucleotide sequence ID" value="NZ_BAABHK010000011.1"/>
</dbReference>
<name>A0ABP8UHS4_9ACTN</name>
<reference evidence="2" key="1">
    <citation type="journal article" date="2019" name="Int. J. Syst. Evol. Microbiol.">
        <title>The Global Catalogue of Microorganisms (GCM) 10K type strain sequencing project: providing services to taxonomists for standard genome sequencing and annotation.</title>
        <authorList>
            <consortium name="The Broad Institute Genomics Platform"/>
            <consortium name="The Broad Institute Genome Sequencing Center for Infectious Disease"/>
            <person name="Wu L."/>
            <person name="Ma J."/>
        </authorList>
    </citation>
    <scope>NUCLEOTIDE SEQUENCE [LARGE SCALE GENOMIC DNA]</scope>
    <source>
        <strain evidence="2">JCM 17939</strain>
    </source>
</reference>
<accession>A0ABP8UHS4</accession>
<proteinExistence type="predicted"/>